<gene>
    <name evidence="1" type="ORF">SAMN04488124_0030</name>
</gene>
<organism evidence="1 2">
    <name type="scientific">Halogeometricum limi</name>
    <dbReference type="NCBI Taxonomy" id="555875"/>
    <lineage>
        <taxon>Archaea</taxon>
        <taxon>Methanobacteriati</taxon>
        <taxon>Methanobacteriota</taxon>
        <taxon>Stenosarchaea group</taxon>
        <taxon>Halobacteria</taxon>
        <taxon>Halobacteriales</taxon>
        <taxon>Haloferacaceae</taxon>
        <taxon>Halogeometricum</taxon>
    </lineage>
</organism>
<dbReference type="AlphaFoldDB" id="A0A1I6FPS9"/>
<dbReference type="InterPro" id="IPR027417">
    <property type="entry name" value="P-loop_NTPase"/>
</dbReference>
<proteinExistence type="predicted"/>
<dbReference type="Pfam" id="PF24336">
    <property type="entry name" value="DUF7504"/>
    <property type="match status" value="1"/>
</dbReference>
<accession>A0A1I6FPS9</accession>
<evidence type="ECO:0000313" key="2">
    <source>
        <dbReference type="Proteomes" id="UP000243250"/>
    </source>
</evidence>
<name>A0A1I6FPS9_9EURY</name>
<protein>
    <submittedName>
        <fullName evidence="1">RecA-superfamily ATPase, KaiC/GvpD/RAD55 family</fullName>
    </submittedName>
</protein>
<reference evidence="2" key="1">
    <citation type="submission" date="2016-10" db="EMBL/GenBank/DDBJ databases">
        <authorList>
            <person name="Varghese N."/>
            <person name="Submissions S."/>
        </authorList>
    </citation>
    <scope>NUCLEOTIDE SEQUENCE [LARGE SCALE GENOMIC DNA]</scope>
    <source>
        <strain evidence="2">CGMCC 1.8711</strain>
    </source>
</reference>
<keyword evidence="2" id="KW-1185">Reference proteome</keyword>
<dbReference type="EMBL" id="FOYS01000001">
    <property type="protein sequence ID" value="SFR31950.1"/>
    <property type="molecule type" value="Genomic_DNA"/>
</dbReference>
<evidence type="ECO:0000313" key="1">
    <source>
        <dbReference type="EMBL" id="SFR31950.1"/>
    </source>
</evidence>
<dbReference type="Gene3D" id="3.40.50.300">
    <property type="entry name" value="P-loop containing nucleotide triphosphate hydrolases"/>
    <property type="match status" value="1"/>
</dbReference>
<sequence length="227" mass="24688">MGIGGYHSTVSQPTVPDGLSDILSIPAGTSVLVTGPVMTSKRRLMYALLAAGDAASRGTTVVTTRKPAHVVEREFRSFADVSSERLTVVDCLSHGGFGDDEGGPMRRFVSSPGDLTGIGIALTEFMRRYHDEGIAARIGLHSLSTMLMYSDLKRVFQFLHVVTGRIAALEFTGVFVLDEKVVSERDESILLQAFDAVVEVRQRETLEVRVRGADYGPRAWTPVSIDD</sequence>
<dbReference type="Proteomes" id="UP000243250">
    <property type="component" value="Unassembled WGS sequence"/>
</dbReference>
<dbReference type="InterPro" id="IPR055927">
    <property type="entry name" value="DUF7504"/>
</dbReference>